<keyword evidence="2" id="KW-0472">Membrane</keyword>
<dbReference type="Proteomes" id="UP000252519">
    <property type="component" value="Unassembled WGS sequence"/>
</dbReference>
<proteinExistence type="predicted"/>
<feature type="region of interest" description="Disordered" evidence="1">
    <location>
        <begin position="61"/>
        <end position="100"/>
    </location>
</feature>
<dbReference type="OrthoDB" id="5912413at2759"/>
<evidence type="ECO:0000313" key="3">
    <source>
        <dbReference type="EMBL" id="RCN25809.1"/>
    </source>
</evidence>
<comment type="caution">
    <text evidence="3">The sequence shown here is derived from an EMBL/GenBank/DDBJ whole genome shotgun (WGS) entry which is preliminary data.</text>
</comment>
<evidence type="ECO:0000313" key="4">
    <source>
        <dbReference type="Proteomes" id="UP000252519"/>
    </source>
</evidence>
<organism evidence="3 4">
    <name type="scientific">Ancylostoma caninum</name>
    <name type="common">Dog hookworm</name>
    <dbReference type="NCBI Taxonomy" id="29170"/>
    <lineage>
        <taxon>Eukaryota</taxon>
        <taxon>Metazoa</taxon>
        <taxon>Ecdysozoa</taxon>
        <taxon>Nematoda</taxon>
        <taxon>Chromadorea</taxon>
        <taxon>Rhabditida</taxon>
        <taxon>Rhabditina</taxon>
        <taxon>Rhabditomorpha</taxon>
        <taxon>Strongyloidea</taxon>
        <taxon>Ancylostomatidae</taxon>
        <taxon>Ancylostomatinae</taxon>
        <taxon>Ancylostoma</taxon>
    </lineage>
</organism>
<protein>
    <submittedName>
        <fullName evidence="3">Uncharacterized protein</fullName>
    </submittedName>
</protein>
<gene>
    <name evidence="3" type="ORF">ANCCAN_28476</name>
</gene>
<name>A0A368F481_ANCCA</name>
<evidence type="ECO:0000256" key="1">
    <source>
        <dbReference type="SAM" id="MobiDB-lite"/>
    </source>
</evidence>
<sequence>MSLGYLCSVWMGGAAFTVLIMYLLLIQLDHKPHYFGRGTHIGGVPRWFQFDDRRIHSQSYRLRTQPEPIRREDERGDQVPRCGPHDVREPDGTLQDPLER</sequence>
<keyword evidence="4" id="KW-1185">Reference proteome</keyword>
<accession>A0A368F481</accession>
<dbReference type="AlphaFoldDB" id="A0A368F481"/>
<feature type="transmembrane region" description="Helical" evidence="2">
    <location>
        <begin position="6"/>
        <end position="25"/>
    </location>
</feature>
<dbReference type="STRING" id="29170.A0A368F481"/>
<keyword evidence="2" id="KW-1133">Transmembrane helix</keyword>
<dbReference type="EMBL" id="JOJR01010349">
    <property type="protein sequence ID" value="RCN25809.1"/>
    <property type="molecule type" value="Genomic_DNA"/>
</dbReference>
<feature type="compositionally biased region" description="Basic and acidic residues" evidence="1">
    <location>
        <begin position="68"/>
        <end position="100"/>
    </location>
</feature>
<reference evidence="3 4" key="1">
    <citation type="submission" date="2014-10" db="EMBL/GenBank/DDBJ databases">
        <title>Draft genome of the hookworm Ancylostoma caninum.</title>
        <authorList>
            <person name="Mitreva M."/>
        </authorList>
    </citation>
    <scope>NUCLEOTIDE SEQUENCE [LARGE SCALE GENOMIC DNA]</scope>
    <source>
        <strain evidence="3 4">Baltimore</strain>
    </source>
</reference>
<keyword evidence="2" id="KW-0812">Transmembrane</keyword>
<evidence type="ECO:0000256" key="2">
    <source>
        <dbReference type="SAM" id="Phobius"/>
    </source>
</evidence>